<dbReference type="EMBL" id="JAPEVG010000032">
    <property type="protein sequence ID" value="KAJ8494787.1"/>
    <property type="molecule type" value="Genomic_DNA"/>
</dbReference>
<organism evidence="1 2">
    <name type="scientific">Trametes cubensis</name>
    <dbReference type="NCBI Taxonomy" id="1111947"/>
    <lineage>
        <taxon>Eukaryota</taxon>
        <taxon>Fungi</taxon>
        <taxon>Dikarya</taxon>
        <taxon>Basidiomycota</taxon>
        <taxon>Agaricomycotina</taxon>
        <taxon>Agaricomycetes</taxon>
        <taxon>Polyporales</taxon>
        <taxon>Polyporaceae</taxon>
        <taxon>Trametes</taxon>
    </lineage>
</organism>
<reference evidence="1" key="1">
    <citation type="submission" date="2022-11" db="EMBL/GenBank/DDBJ databases">
        <title>Genome Sequence of Cubamyces cubensis.</title>
        <authorList>
            <person name="Buettner E."/>
        </authorList>
    </citation>
    <scope>NUCLEOTIDE SEQUENCE</scope>
    <source>
        <strain evidence="1">MPL-01</strain>
    </source>
</reference>
<evidence type="ECO:0000313" key="1">
    <source>
        <dbReference type="EMBL" id="KAJ8494787.1"/>
    </source>
</evidence>
<accession>A0AAD7XE89</accession>
<protein>
    <submittedName>
        <fullName evidence="1">Uncharacterized protein</fullName>
    </submittedName>
</protein>
<dbReference type="Proteomes" id="UP001215151">
    <property type="component" value="Unassembled WGS sequence"/>
</dbReference>
<sequence>MAAGSDLPEPVRYGATGRAVDPGRLYVATRTARGTEAVDIRTQRVASSYAYVTAIPRSSTKHDLVQASAA</sequence>
<name>A0AAD7XE89_9APHY</name>
<dbReference type="AlphaFoldDB" id="A0AAD7XE89"/>
<comment type="caution">
    <text evidence="1">The sequence shown here is derived from an EMBL/GenBank/DDBJ whole genome shotgun (WGS) entry which is preliminary data.</text>
</comment>
<proteinExistence type="predicted"/>
<keyword evidence="2" id="KW-1185">Reference proteome</keyword>
<gene>
    <name evidence="1" type="ORF">ONZ51_g2120</name>
</gene>
<evidence type="ECO:0000313" key="2">
    <source>
        <dbReference type="Proteomes" id="UP001215151"/>
    </source>
</evidence>